<reference evidence="2 3" key="1">
    <citation type="submission" date="2018-12" db="EMBL/GenBank/DDBJ databases">
        <title>Bacillus chawlae sp. nov., Bacillus glennii sp. nov., and Bacillus saganii sp. nov. Isolated from the Vehicle Assembly Building at Kennedy Space Center where the Viking Spacecraft were Assembled.</title>
        <authorList>
            <person name="Seuylemezian A."/>
            <person name="Vaishampayan P."/>
        </authorList>
    </citation>
    <scope>NUCLEOTIDE SEQUENCE [LARGE SCALE GENOMIC DNA]</scope>
    <source>
        <strain evidence="2 3">L5</strain>
    </source>
</reference>
<organism evidence="2 3">
    <name type="scientific">Peribacillus cavernae</name>
    <dbReference type="NCBI Taxonomy" id="1674310"/>
    <lineage>
        <taxon>Bacteria</taxon>
        <taxon>Bacillati</taxon>
        <taxon>Bacillota</taxon>
        <taxon>Bacilli</taxon>
        <taxon>Bacillales</taxon>
        <taxon>Bacillaceae</taxon>
        <taxon>Peribacillus</taxon>
    </lineage>
</organism>
<feature type="compositionally biased region" description="Basic and acidic residues" evidence="1">
    <location>
        <begin position="49"/>
        <end position="61"/>
    </location>
</feature>
<comment type="caution">
    <text evidence="2">The sequence shown here is derived from an EMBL/GenBank/DDBJ whole genome shotgun (WGS) entry which is preliminary data.</text>
</comment>
<dbReference type="InterPro" id="IPR036390">
    <property type="entry name" value="WH_DNA-bd_sf"/>
</dbReference>
<dbReference type="OrthoDB" id="9799175at2"/>
<dbReference type="AlphaFoldDB" id="A0A433HHT3"/>
<evidence type="ECO:0000256" key="1">
    <source>
        <dbReference type="SAM" id="MobiDB-lite"/>
    </source>
</evidence>
<evidence type="ECO:0000313" key="3">
    <source>
        <dbReference type="Proteomes" id="UP000267430"/>
    </source>
</evidence>
<dbReference type="SUPFAM" id="SSF46785">
    <property type="entry name" value="Winged helix' DNA-binding domain"/>
    <property type="match status" value="1"/>
</dbReference>
<dbReference type="InterPro" id="IPR036388">
    <property type="entry name" value="WH-like_DNA-bd_sf"/>
</dbReference>
<feature type="region of interest" description="Disordered" evidence="1">
    <location>
        <begin position="49"/>
        <end position="68"/>
    </location>
</feature>
<accession>A0A433HHT3</accession>
<name>A0A433HHT3_9BACI</name>
<protein>
    <submittedName>
        <fullName evidence="2">Uncharacterized protein</fullName>
    </submittedName>
</protein>
<dbReference type="EMBL" id="RYZZ01000020">
    <property type="protein sequence ID" value="RUQ27795.1"/>
    <property type="molecule type" value="Genomic_DNA"/>
</dbReference>
<dbReference type="RefSeq" id="WP_126865589.1">
    <property type="nucleotide sequence ID" value="NZ_RYZZ01000020.1"/>
</dbReference>
<proteinExistence type="predicted"/>
<keyword evidence="3" id="KW-1185">Reference proteome</keyword>
<dbReference type="Gene3D" id="1.10.10.10">
    <property type="entry name" value="Winged helix-like DNA-binding domain superfamily/Winged helix DNA-binding domain"/>
    <property type="match status" value="1"/>
</dbReference>
<sequence>MSSHIQWNLAEYCRKMAIQLADEDPITRQGILKYLKILKDAGLATVHQEGRDKRYSSEKKPSFRFLLK</sequence>
<gene>
    <name evidence="2" type="ORF">ELQ35_14770</name>
</gene>
<evidence type="ECO:0000313" key="2">
    <source>
        <dbReference type="EMBL" id="RUQ27795.1"/>
    </source>
</evidence>
<dbReference type="Proteomes" id="UP000267430">
    <property type="component" value="Unassembled WGS sequence"/>
</dbReference>